<dbReference type="InterPro" id="IPR002646">
    <property type="entry name" value="PolA_pol_head_dom"/>
</dbReference>
<dbReference type="GeneID" id="42308107"/>
<dbReference type="PANTHER" id="PTHR46173:SF1">
    <property type="entry name" value="CCA TRNA NUCLEOTIDYLTRANSFERASE 1, MITOCHONDRIAL"/>
    <property type="match status" value="1"/>
</dbReference>
<dbReference type="GO" id="GO:0008033">
    <property type="term" value="P:tRNA processing"/>
    <property type="evidence" value="ECO:0007669"/>
    <property type="project" value="UniProtKB-KW"/>
</dbReference>
<dbReference type="RefSeq" id="WP_043067897.1">
    <property type="nucleotide sequence ID" value="NZ_BJOA01000024.1"/>
</dbReference>
<proteinExistence type="inferred from homology"/>
<evidence type="ECO:0000256" key="5">
    <source>
        <dbReference type="ARBA" id="ARBA00022723"/>
    </source>
</evidence>
<evidence type="ECO:0000256" key="2">
    <source>
        <dbReference type="ARBA" id="ARBA00022679"/>
    </source>
</evidence>
<dbReference type="STRING" id="47500.AF333_23570"/>
<dbReference type="Pfam" id="PF12627">
    <property type="entry name" value="PolyA_pol_RNAbd"/>
    <property type="match status" value="1"/>
</dbReference>
<evidence type="ECO:0000256" key="8">
    <source>
        <dbReference type="ARBA" id="ARBA00022884"/>
    </source>
</evidence>
<keyword evidence="6" id="KW-0547">Nucleotide-binding</keyword>
<dbReference type="GO" id="GO:0046872">
    <property type="term" value="F:metal ion binding"/>
    <property type="evidence" value="ECO:0007669"/>
    <property type="project" value="UniProtKB-KW"/>
</dbReference>
<feature type="domain" description="tRNA nucleotidyltransferase/poly(A) polymerase RNA and SrmB- binding" evidence="11">
    <location>
        <begin position="170"/>
        <end position="228"/>
    </location>
</feature>
<dbReference type="PANTHER" id="PTHR46173">
    <property type="entry name" value="CCA TRNA NUCLEOTIDYLTRANSFERASE 1, MITOCHONDRIAL"/>
    <property type="match status" value="1"/>
</dbReference>
<evidence type="ECO:0000259" key="12">
    <source>
        <dbReference type="Pfam" id="PF13735"/>
    </source>
</evidence>
<dbReference type="GO" id="GO:0016779">
    <property type="term" value="F:nucleotidyltransferase activity"/>
    <property type="evidence" value="ECO:0007669"/>
    <property type="project" value="UniProtKB-KW"/>
</dbReference>
<name>A0A0D1UXM5_ANEMI</name>
<evidence type="ECO:0000313" key="16">
    <source>
        <dbReference type="Proteomes" id="UP000182836"/>
    </source>
</evidence>
<dbReference type="Pfam" id="PF01743">
    <property type="entry name" value="PolyA_pol"/>
    <property type="match status" value="1"/>
</dbReference>
<dbReference type="InterPro" id="IPR050264">
    <property type="entry name" value="Bact_CCA-adding_enz_type3_sf"/>
</dbReference>
<dbReference type="SUPFAM" id="SSF81891">
    <property type="entry name" value="Poly A polymerase C-terminal region-like"/>
    <property type="match status" value="1"/>
</dbReference>
<dbReference type="InterPro" id="IPR032810">
    <property type="entry name" value="CCA-adding_enz_C"/>
</dbReference>
<evidence type="ECO:0000259" key="11">
    <source>
        <dbReference type="Pfam" id="PF12627"/>
    </source>
</evidence>
<keyword evidence="7" id="KW-0460">Magnesium</keyword>
<evidence type="ECO:0000256" key="4">
    <source>
        <dbReference type="ARBA" id="ARBA00022695"/>
    </source>
</evidence>
<evidence type="ECO:0000256" key="3">
    <source>
        <dbReference type="ARBA" id="ARBA00022694"/>
    </source>
</evidence>
<reference evidence="13 15" key="1">
    <citation type="submission" date="2015-07" db="EMBL/GenBank/DDBJ databases">
        <title>Fjat-14205 dsm 2895.</title>
        <authorList>
            <person name="Liu B."/>
            <person name="Wang J."/>
            <person name="Zhu Y."/>
            <person name="Liu G."/>
            <person name="Chen Q."/>
            <person name="Chen Z."/>
            <person name="Lan J."/>
            <person name="Che J."/>
            <person name="Ge C."/>
            <person name="Shi H."/>
            <person name="Pan Z."/>
            <person name="Liu X."/>
        </authorList>
    </citation>
    <scope>NUCLEOTIDE SEQUENCE [LARGE SCALE GENOMIC DNA]</scope>
    <source>
        <strain evidence="13 15">DSM 2895</strain>
    </source>
</reference>
<dbReference type="EMBL" id="LGUG01000004">
    <property type="protein sequence ID" value="KON97965.1"/>
    <property type="molecule type" value="Genomic_DNA"/>
</dbReference>
<feature type="domain" description="CCA-adding enzyme C-terminal" evidence="12">
    <location>
        <begin position="256"/>
        <end position="395"/>
    </location>
</feature>
<dbReference type="EMBL" id="FNED01000001">
    <property type="protein sequence ID" value="SDH99881.1"/>
    <property type="molecule type" value="Genomic_DNA"/>
</dbReference>
<dbReference type="InterPro" id="IPR043519">
    <property type="entry name" value="NT_sf"/>
</dbReference>
<dbReference type="Gene3D" id="1.10.246.80">
    <property type="match status" value="1"/>
</dbReference>
<evidence type="ECO:0000256" key="1">
    <source>
        <dbReference type="ARBA" id="ARBA00001946"/>
    </source>
</evidence>
<keyword evidence="8 9" id="KW-0694">RNA-binding</keyword>
<dbReference type="GO" id="GO:0000166">
    <property type="term" value="F:nucleotide binding"/>
    <property type="evidence" value="ECO:0007669"/>
    <property type="project" value="UniProtKB-KW"/>
</dbReference>
<dbReference type="Proteomes" id="UP000182836">
    <property type="component" value="Unassembled WGS sequence"/>
</dbReference>
<keyword evidence="15" id="KW-1185">Reference proteome</keyword>
<evidence type="ECO:0000313" key="15">
    <source>
        <dbReference type="Proteomes" id="UP000037269"/>
    </source>
</evidence>
<keyword evidence="4" id="KW-0548">Nucleotidyltransferase</keyword>
<keyword evidence="5" id="KW-0479">Metal-binding</keyword>
<evidence type="ECO:0000259" key="10">
    <source>
        <dbReference type="Pfam" id="PF01743"/>
    </source>
</evidence>
<dbReference type="GO" id="GO:0000049">
    <property type="term" value="F:tRNA binding"/>
    <property type="evidence" value="ECO:0007669"/>
    <property type="project" value="TreeGrafter"/>
</dbReference>
<evidence type="ECO:0000313" key="14">
    <source>
        <dbReference type="EMBL" id="SDH99881.1"/>
    </source>
</evidence>
<dbReference type="InterPro" id="IPR032828">
    <property type="entry name" value="PolyA_RNA-bd"/>
</dbReference>
<protein>
    <submittedName>
        <fullName evidence="14">tRNA nucleotidyltransferase (CCA-adding enzyme)</fullName>
    </submittedName>
</protein>
<keyword evidence="2 9" id="KW-0808">Transferase</keyword>
<comment type="cofactor">
    <cofactor evidence="1">
        <name>Mg(2+)</name>
        <dbReference type="ChEBI" id="CHEBI:18420"/>
    </cofactor>
</comment>
<accession>A0A0D1UXM5</accession>
<dbReference type="Gene3D" id="3.30.460.10">
    <property type="entry name" value="Beta Polymerase, domain 2"/>
    <property type="match status" value="1"/>
</dbReference>
<dbReference type="Proteomes" id="UP000037269">
    <property type="component" value="Unassembled WGS sequence"/>
</dbReference>
<evidence type="ECO:0000256" key="7">
    <source>
        <dbReference type="ARBA" id="ARBA00022842"/>
    </source>
</evidence>
<dbReference type="SUPFAM" id="SSF81301">
    <property type="entry name" value="Nucleotidyltransferase"/>
    <property type="match status" value="1"/>
</dbReference>
<dbReference type="Gene3D" id="1.10.3090.10">
    <property type="entry name" value="cca-adding enzyme, domain 2"/>
    <property type="match status" value="1"/>
</dbReference>
<dbReference type="AlphaFoldDB" id="A0A0D1UXM5"/>
<comment type="similarity">
    <text evidence="9">Belongs to the tRNA nucleotidyltransferase/poly(A) polymerase family.</text>
</comment>
<dbReference type="NCBIfam" id="NF009814">
    <property type="entry name" value="PRK13299.1"/>
    <property type="match status" value="1"/>
</dbReference>
<dbReference type="PATRIC" id="fig|47500.12.peg.4642"/>
<reference evidence="14 16" key="2">
    <citation type="submission" date="2016-10" db="EMBL/GenBank/DDBJ databases">
        <authorList>
            <person name="de Groot N.N."/>
        </authorList>
    </citation>
    <scope>NUCLEOTIDE SEQUENCE [LARGE SCALE GENOMIC DNA]</scope>
    <source>
        <strain evidence="14 16">DSM 2895</strain>
    </source>
</reference>
<evidence type="ECO:0000256" key="9">
    <source>
        <dbReference type="RuleBase" id="RU003953"/>
    </source>
</evidence>
<evidence type="ECO:0000313" key="13">
    <source>
        <dbReference type="EMBL" id="KON97965.1"/>
    </source>
</evidence>
<sequence>MQSNILEAGKQVLHVLEKAGYTAYFVGGYVRDTLLGRPVHDLDIATSARPDEVISLFARTIPTGLAHGTVTVLQDGVPLEVTTFRTEAGYADHRRPDEVRFVSDITEDLARRDFTVNAMALDLRGDVVDPFGGRQDLNARIVRAVGKADERFAEDALRMLRCLRFASQLGFSIDPHTYEAIQRHAQDIRYVAVERISAEWNKALVGPYPERIVTGVLHTGLASALPGFCQLFEDKHDFTDREQKQLCTADGLVLRWAYLFLICNREAEVETILRALRCEKKVIRACQQIVDLTRRLHGSHTAGERIRWILEQGFEALHEAASLYAIIYEDENVVREMRQLYESMRITVLQDLAINGADLQKEMNRRGGPWVRDLLLELALDVNEGRAENERQALLLRARMIVDEDT</sequence>
<dbReference type="Pfam" id="PF13735">
    <property type="entry name" value="tRNA_NucTran2_2"/>
    <property type="match status" value="1"/>
</dbReference>
<keyword evidence="3" id="KW-0819">tRNA processing</keyword>
<feature type="domain" description="Poly A polymerase head" evidence="10">
    <location>
        <begin position="23"/>
        <end position="143"/>
    </location>
</feature>
<dbReference type="CDD" id="cd05398">
    <property type="entry name" value="NT_ClassII-CCAase"/>
    <property type="match status" value="1"/>
</dbReference>
<evidence type="ECO:0000256" key="6">
    <source>
        <dbReference type="ARBA" id="ARBA00022741"/>
    </source>
</evidence>
<organism evidence="13 15">
    <name type="scientific">Aneurinibacillus migulanus</name>
    <name type="common">Bacillus migulanus</name>
    <dbReference type="NCBI Taxonomy" id="47500"/>
    <lineage>
        <taxon>Bacteria</taxon>
        <taxon>Bacillati</taxon>
        <taxon>Bacillota</taxon>
        <taxon>Bacilli</taxon>
        <taxon>Bacillales</taxon>
        <taxon>Paenibacillaceae</taxon>
        <taxon>Aneurinibacillus group</taxon>
        <taxon>Aneurinibacillus</taxon>
    </lineage>
</organism>
<gene>
    <name evidence="13" type="ORF">AF333_23570</name>
    <name evidence="14" type="ORF">SAMN04487909_101185</name>
</gene>